<organism evidence="1 2">
    <name type="scientific">Vicingus serpentipes</name>
    <dbReference type="NCBI Taxonomy" id="1926625"/>
    <lineage>
        <taxon>Bacteria</taxon>
        <taxon>Pseudomonadati</taxon>
        <taxon>Bacteroidota</taxon>
        <taxon>Flavobacteriia</taxon>
        <taxon>Flavobacteriales</taxon>
        <taxon>Vicingaceae</taxon>
        <taxon>Vicingus</taxon>
    </lineage>
</organism>
<proteinExistence type="predicted"/>
<sequence length="513" mass="57501">MKNIISLLILNCAVFLSVKAQSPDLKKIIKSADDRFEMQDFFGAEKLYNQAYDLDSLNKTVNYKLGVCNFELKDFKKAEFFFIKSSSAVSLEIFRYKAAIAHADKKFKKAINYYNAYKLIIGDKDLTNEEVNSLIAKSIYAETVIKNPRNVSIINIGSNVNTEYDEYVPLISADEEIMVFTSRRPESTGNLLDPNGRFFEDIYSSKSIGKEWQKPIQLGNGINTKTNDASAGLSADGQLLFIFRTNDDLISGDLYECRMGLDEWETPKKLPSNINSKYIESSASIVPNERTLYFSSDRDGGYGGKDIYKAERLPNGSWGMVQNLGPTINTSNDEDAPFIHADGRTLYFSSTGHQNMGGYDIFKTKLNESGEWTNPENLGYPINSVNHDIFFVIAADGKTGYYSSLREGGYGGQDIYKVLLNDEFEKLTVIKGEVLGEDKEPISAKITLIDIESASIQGIYKSKDGTGKFIMLVKPGKAYNYVIQADGYHPKTDDLDFDIKSNTPIKFTLEPKN</sequence>
<dbReference type="Gene3D" id="2.120.10.30">
    <property type="entry name" value="TolB, C-terminal domain"/>
    <property type="match status" value="1"/>
</dbReference>
<dbReference type="Gene3D" id="2.60.40.1120">
    <property type="entry name" value="Carboxypeptidase-like, regulatory domain"/>
    <property type="match status" value="1"/>
</dbReference>
<dbReference type="Pfam" id="PF07676">
    <property type="entry name" value="PD40"/>
    <property type="match status" value="2"/>
</dbReference>
<dbReference type="Proteomes" id="UP000321721">
    <property type="component" value="Unassembled WGS sequence"/>
</dbReference>
<evidence type="ECO:0000313" key="2">
    <source>
        <dbReference type="Proteomes" id="UP000321721"/>
    </source>
</evidence>
<evidence type="ECO:0000313" key="1">
    <source>
        <dbReference type="EMBL" id="TXB65501.1"/>
    </source>
</evidence>
<dbReference type="OrthoDB" id="1403615at2"/>
<dbReference type="Gene3D" id="1.25.40.10">
    <property type="entry name" value="Tetratricopeptide repeat domain"/>
    <property type="match status" value="1"/>
</dbReference>
<keyword evidence="2" id="KW-1185">Reference proteome</keyword>
<name>A0A5C6RT30_9FLAO</name>
<dbReference type="AlphaFoldDB" id="A0A5C6RT30"/>
<reference evidence="1 2" key="1">
    <citation type="submission" date="2019-08" db="EMBL/GenBank/DDBJ databases">
        <title>Genome of Vicingus serpentipes NCIMB 15042.</title>
        <authorList>
            <person name="Bowman J.P."/>
        </authorList>
    </citation>
    <scope>NUCLEOTIDE SEQUENCE [LARGE SCALE GENOMIC DNA]</scope>
    <source>
        <strain evidence="1 2">NCIMB 15042</strain>
    </source>
</reference>
<dbReference type="SUPFAM" id="SSF48452">
    <property type="entry name" value="TPR-like"/>
    <property type="match status" value="1"/>
</dbReference>
<gene>
    <name evidence="1" type="ORF">FRY74_08750</name>
</gene>
<dbReference type="InterPro" id="IPR011042">
    <property type="entry name" value="6-blade_b-propeller_TolB-like"/>
</dbReference>
<protein>
    <recommendedName>
        <fullName evidence="3">OmpA family protein</fullName>
    </recommendedName>
</protein>
<dbReference type="EMBL" id="VOOS01000003">
    <property type="protein sequence ID" value="TXB65501.1"/>
    <property type="molecule type" value="Genomic_DNA"/>
</dbReference>
<dbReference type="InterPro" id="IPR011990">
    <property type="entry name" value="TPR-like_helical_dom_sf"/>
</dbReference>
<dbReference type="InterPro" id="IPR011659">
    <property type="entry name" value="WD40"/>
</dbReference>
<comment type="caution">
    <text evidence="1">The sequence shown here is derived from an EMBL/GenBank/DDBJ whole genome shotgun (WGS) entry which is preliminary data.</text>
</comment>
<dbReference type="SUPFAM" id="SSF82171">
    <property type="entry name" value="DPP6 N-terminal domain-like"/>
    <property type="match status" value="1"/>
</dbReference>
<dbReference type="RefSeq" id="WP_147100590.1">
    <property type="nucleotide sequence ID" value="NZ_VOOS01000003.1"/>
</dbReference>
<evidence type="ECO:0008006" key="3">
    <source>
        <dbReference type="Google" id="ProtNLM"/>
    </source>
</evidence>
<accession>A0A5C6RT30</accession>